<dbReference type="InterPro" id="IPR036291">
    <property type="entry name" value="NAD(P)-bd_dom_sf"/>
</dbReference>
<dbReference type="PANTHER" id="PTHR42901:SF1">
    <property type="entry name" value="ALCOHOL DEHYDROGENASE"/>
    <property type="match status" value="1"/>
</dbReference>
<evidence type="ECO:0000256" key="2">
    <source>
        <dbReference type="ARBA" id="ARBA00023002"/>
    </source>
</evidence>
<organism evidence="3 4">
    <name type="scientific">Actinoplanes siamensis</name>
    <dbReference type="NCBI Taxonomy" id="1223317"/>
    <lineage>
        <taxon>Bacteria</taxon>
        <taxon>Bacillati</taxon>
        <taxon>Actinomycetota</taxon>
        <taxon>Actinomycetes</taxon>
        <taxon>Micromonosporales</taxon>
        <taxon>Micromonosporaceae</taxon>
        <taxon>Actinoplanes</taxon>
    </lineage>
</organism>
<evidence type="ECO:0000256" key="1">
    <source>
        <dbReference type="ARBA" id="ARBA00006484"/>
    </source>
</evidence>
<name>A0A919TJ20_9ACTN</name>
<proteinExistence type="inferred from homology"/>
<dbReference type="GO" id="GO:0016491">
    <property type="term" value="F:oxidoreductase activity"/>
    <property type="evidence" value="ECO:0007669"/>
    <property type="project" value="UniProtKB-KW"/>
</dbReference>
<reference evidence="3" key="1">
    <citation type="submission" date="2021-01" db="EMBL/GenBank/DDBJ databases">
        <title>Whole genome shotgun sequence of Actinoplanes siamensis NBRC 109076.</title>
        <authorList>
            <person name="Komaki H."/>
            <person name="Tamura T."/>
        </authorList>
    </citation>
    <scope>NUCLEOTIDE SEQUENCE</scope>
    <source>
        <strain evidence="3">NBRC 109076</strain>
    </source>
</reference>
<dbReference type="Gene3D" id="3.40.50.720">
    <property type="entry name" value="NAD(P)-binding Rossmann-like Domain"/>
    <property type="match status" value="1"/>
</dbReference>
<evidence type="ECO:0000313" key="4">
    <source>
        <dbReference type="Proteomes" id="UP000629619"/>
    </source>
</evidence>
<protein>
    <submittedName>
        <fullName evidence="3">Short-chain dehydrogenase</fullName>
    </submittedName>
</protein>
<dbReference type="CDD" id="cd05233">
    <property type="entry name" value="SDR_c"/>
    <property type="match status" value="1"/>
</dbReference>
<dbReference type="Pfam" id="PF00106">
    <property type="entry name" value="adh_short"/>
    <property type="match status" value="1"/>
</dbReference>
<dbReference type="EMBL" id="BOMW01000018">
    <property type="protein sequence ID" value="GIF04283.1"/>
    <property type="molecule type" value="Genomic_DNA"/>
</dbReference>
<gene>
    <name evidence="3" type="ORF">Asi03nite_18210</name>
</gene>
<dbReference type="AlphaFoldDB" id="A0A919TJ20"/>
<evidence type="ECO:0000313" key="3">
    <source>
        <dbReference type="EMBL" id="GIF04283.1"/>
    </source>
</evidence>
<keyword evidence="4" id="KW-1185">Reference proteome</keyword>
<accession>A0A919TJ20</accession>
<sequence length="201" mass="21122">MRVAGRTLVVTGAGGGIGRALTLEAVRRGARVAATDVDAGALGETARQVVAPLLLSTHVLDLSDPAVTEALPSAVIRRWSEVDGLIHCAGSGRGAADPVFRVFQPALRVRPEAHLVEVAADHSGRRGRRVAAKRLTEGLRAAYAGTNVHVTAVFPHRASTPYQAARDVLDGMERNASRVLIGAEAGLIDRLIPARLRALLS</sequence>
<comment type="caution">
    <text evidence="3">The sequence shown here is derived from an EMBL/GenBank/DDBJ whole genome shotgun (WGS) entry which is preliminary data.</text>
</comment>
<dbReference type="PRINTS" id="PR00081">
    <property type="entry name" value="GDHRDH"/>
</dbReference>
<dbReference type="RefSeq" id="WP_203678086.1">
    <property type="nucleotide sequence ID" value="NZ_BOMW01000018.1"/>
</dbReference>
<dbReference type="SUPFAM" id="SSF51735">
    <property type="entry name" value="NAD(P)-binding Rossmann-fold domains"/>
    <property type="match status" value="1"/>
</dbReference>
<comment type="similarity">
    <text evidence="1">Belongs to the short-chain dehydrogenases/reductases (SDR) family.</text>
</comment>
<dbReference type="Proteomes" id="UP000629619">
    <property type="component" value="Unassembled WGS sequence"/>
</dbReference>
<dbReference type="InterPro" id="IPR002347">
    <property type="entry name" value="SDR_fam"/>
</dbReference>
<dbReference type="PANTHER" id="PTHR42901">
    <property type="entry name" value="ALCOHOL DEHYDROGENASE"/>
    <property type="match status" value="1"/>
</dbReference>
<keyword evidence="2" id="KW-0560">Oxidoreductase</keyword>